<dbReference type="GO" id="GO:0005737">
    <property type="term" value="C:cytoplasm"/>
    <property type="evidence" value="ECO:0007669"/>
    <property type="project" value="UniProtKB-SubCell"/>
</dbReference>
<dbReference type="AlphaFoldDB" id="A0A2H0VDQ5"/>
<dbReference type="HAMAP" id="MF_01114">
    <property type="entry name" value="RecX"/>
    <property type="match status" value="1"/>
</dbReference>
<dbReference type="Pfam" id="PF02631">
    <property type="entry name" value="RecX_HTH2"/>
    <property type="match status" value="1"/>
</dbReference>
<evidence type="ECO:0000313" key="8">
    <source>
        <dbReference type="EMBL" id="PIR97211.1"/>
    </source>
</evidence>
<evidence type="ECO:0000256" key="4">
    <source>
        <dbReference type="ARBA" id="ARBA00022490"/>
    </source>
</evidence>
<sequence>MSETNTYQKAYDQAIKYLSIRMRSVGELQEKLQQKKYPPKIIFQVLRELEDLDFLDDLRYAQIFVENLKIYKSFGYYGIKTKLMQRKIPSEIIVQVLEEFFTEDQELAVAKRFLLKLQRQGRKKYLQIARSFASKGFRTDVTREILKDLPK</sequence>
<evidence type="ECO:0000259" key="6">
    <source>
        <dbReference type="Pfam" id="PF02631"/>
    </source>
</evidence>
<dbReference type="Proteomes" id="UP000230557">
    <property type="component" value="Unassembled WGS sequence"/>
</dbReference>
<dbReference type="InterPro" id="IPR053926">
    <property type="entry name" value="RecX_HTH_1st"/>
</dbReference>
<dbReference type="PANTHER" id="PTHR33602:SF1">
    <property type="entry name" value="REGULATORY PROTEIN RECX FAMILY PROTEIN"/>
    <property type="match status" value="1"/>
</dbReference>
<evidence type="ECO:0000256" key="5">
    <source>
        <dbReference type="HAMAP-Rule" id="MF_01114"/>
    </source>
</evidence>
<dbReference type="InterPro" id="IPR053924">
    <property type="entry name" value="RecX_HTH_2nd"/>
</dbReference>
<evidence type="ECO:0000256" key="3">
    <source>
        <dbReference type="ARBA" id="ARBA00018111"/>
    </source>
</evidence>
<comment type="function">
    <text evidence="5">Modulates RecA activity.</text>
</comment>
<comment type="subcellular location">
    <subcellularLocation>
        <location evidence="1 5">Cytoplasm</location>
    </subcellularLocation>
</comment>
<organism evidence="8 9">
    <name type="scientific">Candidatus Doudnabacteria bacterium CG10_big_fil_rev_8_21_14_0_10_41_10</name>
    <dbReference type="NCBI Taxonomy" id="1974551"/>
    <lineage>
        <taxon>Bacteria</taxon>
        <taxon>Candidatus Doudnaibacteriota</taxon>
    </lineage>
</organism>
<dbReference type="InterPro" id="IPR036388">
    <property type="entry name" value="WH-like_DNA-bd_sf"/>
</dbReference>
<name>A0A2H0VDQ5_9BACT</name>
<dbReference type="GO" id="GO:0006282">
    <property type="term" value="P:regulation of DNA repair"/>
    <property type="evidence" value="ECO:0007669"/>
    <property type="project" value="UniProtKB-UniRule"/>
</dbReference>
<protein>
    <recommendedName>
        <fullName evidence="3 5">Regulatory protein RecX</fullName>
    </recommendedName>
</protein>
<evidence type="ECO:0000313" key="9">
    <source>
        <dbReference type="Proteomes" id="UP000230557"/>
    </source>
</evidence>
<dbReference type="Pfam" id="PF21982">
    <property type="entry name" value="RecX_HTH1"/>
    <property type="match status" value="1"/>
</dbReference>
<comment type="similarity">
    <text evidence="2 5">Belongs to the RecX family.</text>
</comment>
<comment type="caution">
    <text evidence="8">The sequence shown here is derived from an EMBL/GenBank/DDBJ whole genome shotgun (WGS) entry which is preliminary data.</text>
</comment>
<accession>A0A2H0VDQ5</accession>
<reference evidence="9" key="1">
    <citation type="submission" date="2017-09" db="EMBL/GenBank/DDBJ databases">
        <title>Depth-based differentiation of microbial function through sediment-hosted aquifers and enrichment of novel symbionts in the deep terrestrial subsurface.</title>
        <authorList>
            <person name="Probst A.J."/>
            <person name="Ladd B."/>
            <person name="Jarett J.K."/>
            <person name="Geller-Mcgrath D.E."/>
            <person name="Sieber C.M.K."/>
            <person name="Emerson J.B."/>
            <person name="Anantharaman K."/>
            <person name="Thomas B.C."/>
            <person name="Malmstrom R."/>
            <person name="Stieglmeier M."/>
            <person name="Klingl A."/>
            <person name="Woyke T."/>
            <person name="Ryan C.M."/>
            <person name="Banfield J.F."/>
        </authorList>
    </citation>
    <scope>NUCLEOTIDE SEQUENCE [LARGE SCALE GENOMIC DNA]</scope>
</reference>
<evidence type="ECO:0000256" key="2">
    <source>
        <dbReference type="ARBA" id="ARBA00009695"/>
    </source>
</evidence>
<keyword evidence="4 5" id="KW-0963">Cytoplasm</keyword>
<evidence type="ECO:0000259" key="7">
    <source>
        <dbReference type="Pfam" id="PF21982"/>
    </source>
</evidence>
<dbReference type="PANTHER" id="PTHR33602">
    <property type="entry name" value="REGULATORY PROTEIN RECX FAMILY PROTEIN"/>
    <property type="match status" value="1"/>
</dbReference>
<dbReference type="EMBL" id="PFAJ01000036">
    <property type="protein sequence ID" value="PIR97211.1"/>
    <property type="molecule type" value="Genomic_DNA"/>
</dbReference>
<dbReference type="InterPro" id="IPR003783">
    <property type="entry name" value="Regulatory_RecX"/>
</dbReference>
<gene>
    <name evidence="5" type="primary">recX</name>
    <name evidence="8" type="ORF">COT91_02650</name>
</gene>
<proteinExistence type="inferred from homology"/>
<feature type="domain" description="RecX first three-helical" evidence="7">
    <location>
        <begin position="10"/>
        <end position="49"/>
    </location>
</feature>
<dbReference type="Gene3D" id="1.10.10.10">
    <property type="entry name" value="Winged helix-like DNA-binding domain superfamily/Winged helix DNA-binding domain"/>
    <property type="match status" value="2"/>
</dbReference>
<feature type="domain" description="RecX second three-helical" evidence="6">
    <location>
        <begin position="56"/>
        <end position="97"/>
    </location>
</feature>
<evidence type="ECO:0000256" key="1">
    <source>
        <dbReference type="ARBA" id="ARBA00004496"/>
    </source>
</evidence>